<reference evidence="1" key="1">
    <citation type="submission" date="2022-10" db="EMBL/GenBank/DDBJ databases">
        <title>The complete genomes of actinobacterial strains from the NBC collection.</title>
        <authorList>
            <person name="Joergensen T.S."/>
            <person name="Alvarez Arevalo M."/>
            <person name="Sterndorff E.B."/>
            <person name="Faurdal D."/>
            <person name="Vuksanovic O."/>
            <person name="Mourched A.-S."/>
            <person name="Charusanti P."/>
            <person name="Shaw S."/>
            <person name="Blin K."/>
            <person name="Weber T."/>
        </authorList>
    </citation>
    <scope>NUCLEOTIDE SEQUENCE</scope>
    <source>
        <strain evidence="1">NBC_00003</strain>
    </source>
</reference>
<organism evidence="1">
    <name type="scientific">Streptomyces sp. NBC_00003</name>
    <dbReference type="NCBI Taxonomy" id="2903608"/>
    <lineage>
        <taxon>Bacteria</taxon>
        <taxon>Bacillati</taxon>
        <taxon>Actinomycetota</taxon>
        <taxon>Actinomycetes</taxon>
        <taxon>Kitasatosporales</taxon>
        <taxon>Streptomycetaceae</taxon>
        <taxon>Streptomyces</taxon>
    </lineage>
</organism>
<protein>
    <submittedName>
        <fullName evidence="1">Uncharacterized protein</fullName>
    </submittedName>
</protein>
<gene>
    <name evidence="1" type="ORF">OG549_32030</name>
</gene>
<evidence type="ECO:0000313" key="1">
    <source>
        <dbReference type="EMBL" id="WTW64908.1"/>
    </source>
</evidence>
<sequence length="130" mass="14500">MPCIHTDVSYYDASTLMSNLLPDAHDLPQLASHARAMRRLAWDPAESAVWWIQEGRDGFDLYEESPASAVNVLLARLPSGWADDQAAREELRRLLAAAGYGPQQATARISEHEALADFWRTIRPELAARA</sequence>
<dbReference type="AlphaFoldDB" id="A0AAU2VBQ2"/>
<dbReference type="EMBL" id="CP108318">
    <property type="protein sequence ID" value="WTW64908.1"/>
    <property type="molecule type" value="Genomic_DNA"/>
</dbReference>
<name>A0AAU2VBQ2_9ACTN</name>
<accession>A0AAU2VBQ2</accession>
<proteinExistence type="predicted"/>